<accession>A0A073CK67</accession>
<proteinExistence type="predicted"/>
<organism evidence="1 2">
    <name type="scientific">Planktothrix agardhii (strain NIVA-CYA 126/8)</name>
    <dbReference type="NCBI Taxonomy" id="388467"/>
    <lineage>
        <taxon>Bacteria</taxon>
        <taxon>Bacillati</taxon>
        <taxon>Cyanobacteriota</taxon>
        <taxon>Cyanophyceae</taxon>
        <taxon>Oscillatoriophycideae</taxon>
        <taxon>Oscillatoriales</taxon>
        <taxon>Microcoleaceae</taxon>
        <taxon>Planktothrix</taxon>
    </lineage>
</organism>
<keyword evidence="2" id="KW-1185">Reference proteome</keyword>
<name>A0A073CK67_PLAA1</name>
<dbReference type="AlphaFoldDB" id="A0A073CK67"/>
<evidence type="ECO:0000313" key="1">
    <source>
        <dbReference type="EMBL" id="KEI68694.1"/>
    </source>
</evidence>
<gene>
    <name evidence="1" type="ORF">A19Y_3975</name>
</gene>
<evidence type="ECO:0000313" key="2">
    <source>
        <dbReference type="Proteomes" id="UP000027395"/>
    </source>
</evidence>
<dbReference type="EMBL" id="CM002803">
    <property type="protein sequence ID" value="KEI68694.1"/>
    <property type="molecule type" value="Genomic_DNA"/>
</dbReference>
<dbReference type="Proteomes" id="UP000027395">
    <property type="component" value="Chromosome"/>
</dbReference>
<protein>
    <submittedName>
        <fullName evidence="1">Uncharacterized protein</fullName>
    </submittedName>
</protein>
<dbReference type="STRING" id="388467.A19Y_3975"/>
<sequence length="54" mass="6241">MELVKLGKVADFINGKAFKPSDWEDKGKKLLEYKILMIVLSPIIELYKMSKINI</sequence>
<reference evidence="1 2" key="1">
    <citation type="journal article" date="2014" name="Appl. Environ. Microbiol.">
        <title>Elucidation of insertion elements encoded on plasmids and in vitro construction of shuttle vectors from the toxic cyanobacterium Planktothrix.</title>
        <authorList>
            <person name="Christiansen G."/>
            <person name="Goesmann A."/>
            <person name="Kurmayer R."/>
        </authorList>
    </citation>
    <scope>NUCLEOTIDE SEQUENCE [LARGE SCALE GENOMIC DNA]</scope>
    <source>
        <strain evidence="1 2">NIVA-CYA 126/8</strain>
    </source>
</reference>
<dbReference type="HOGENOM" id="CLU_3046442_0_0_3"/>
<dbReference type="PATRIC" id="fig|388467.6.peg.3916"/>
<dbReference type="RefSeq" id="WP_202807857.1">
    <property type="nucleotide sequence ID" value="NZ_CM002803.1"/>
</dbReference>